<feature type="transmembrane region" description="Helical" evidence="7">
    <location>
        <begin position="126"/>
        <end position="147"/>
    </location>
</feature>
<keyword evidence="3 8" id="KW-0808">Transferase</keyword>
<dbReference type="PANTHER" id="PTHR30589">
    <property type="entry name" value="PROLIPOPROTEIN DIACYLGLYCERYL TRANSFERASE"/>
    <property type="match status" value="1"/>
</dbReference>
<keyword evidence="5 7" id="KW-1133">Transmembrane helix</keyword>
<dbReference type="InterPro" id="IPR001640">
    <property type="entry name" value="Lgt"/>
</dbReference>
<evidence type="ECO:0000313" key="9">
    <source>
        <dbReference type="Proteomes" id="UP000763557"/>
    </source>
</evidence>
<feature type="transmembrane region" description="Helical" evidence="7">
    <location>
        <begin position="38"/>
        <end position="57"/>
    </location>
</feature>
<evidence type="ECO:0000256" key="7">
    <source>
        <dbReference type="SAM" id="Phobius"/>
    </source>
</evidence>
<feature type="transmembrane region" description="Helical" evidence="7">
    <location>
        <begin position="69"/>
        <end position="90"/>
    </location>
</feature>
<keyword evidence="4 7" id="KW-0812">Transmembrane</keyword>
<name>A0ABX2FDT1_9PSEU</name>
<evidence type="ECO:0000256" key="2">
    <source>
        <dbReference type="ARBA" id="ARBA00022475"/>
    </source>
</evidence>
<evidence type="ECO:0000313" key="8">
    <source>
        <dbReference type="EMBL" id="NRN69521.1"/>
    </source>
</evidence>
<comment type="caution">
    <text evidence="8">The sequence shown here is derived from an EMBL/GenBank/DDBJ whole genome shotgun (WGS) entry which is preliminary data.</text>
</comment>
<reference evidence="8 9" key="1">
    <citation type="submission" date="2020-01" db="EMBL/GenBank/DDBJ databases">
        <title>Kibdelosporangium persica a novel Actinomycetes from a hot desert in Iran.</title>
        <authorList>
            <person name="Safaei N."/>
            <person name="Zaburannyi N."/>
            <person name="Mueller R."/>
            <person name="Wink J."/>
        </authorList>
    </citation>
    <scope>NUCLEOTIDE SEQUENCE [LARGE SCALE GENOMIC DNA]</scope>
    <source>
        <strain evidence="8 9">4NS15</strain>
    </source>
</reference>
<comment type="similarity">
    <text evidence="1">Belongs to the Lgt family.</text>
</comment>
<keyword evidence="2" id="KW-1003">Cell membrane</keyword>
<dbReference type="GO" id="GO:0016740">
    <property type="term" value="F:transferase activity"/>
    <property type="evidence" value="ECO:0007669"/>
    <property type="project" value="UniProtKB-KW"/>
</dbReference>
<organism evidence="8 9">
    <name type="scientific">Kibdelosporangium persicum</name>
    <dbReference type="NCBI Taxonomy" id="2698649"/>
    <lineage>
        <taxon>Bacteria</taxon>
        <taxon>Bacillati</taxon>
        <taxon>Actinomycetota</taxon>
        <taxon>Actinomycetes</taxon>
        <taxon>Pseudonocardiales</taxon>
        <taxon>Pseudonocardiaceae</taxon>
        <taxon>Kibdelosporangium</taxon>
    </lineage>
</organism>
<feature type="transmembrane region" description="Helical" evidence="7">
    <location>
        <begin position="181"/>
        <end position="200"/>
    </location>
</feature>
<dbReference type="RefSeq" id="WP_173139813.1">
    <property type="nucleotide sequence ID" value="NZ_CBCSGW010000012.1"/>
</dbReference>
<dbReference type="EMBL" id="JAAATY010000028">
    <property type="protein sequence ID" value="NRN69521.1"/>
    <property type="molecule type" value="Genomic_DNA"/>
</dbReference>
<keyword evidence="9" id="KW-1185">Reference proteome</keyword>
<dbReference type="Pfam" id="PF01790">
    <property type="entry name" value="LGT"/>
    <property type="match status" value="1"/>
</dbReference>
<evidence type="ECO:0000256" key="4">
    <source>
        <dbReference type="ARBA" id="ARBA00022692"/>
    </source>
</evidence>
<feature type="transmembrane region" description="Helical" evidence="7">
    <location>
        <begin position="266"/>
        <end position="283"/>
    </location>
</feature>
<feature type="transmembrane region" description="Helical" evidence="7">
    <location>
        <begin position="102"/>
        <end position="120"/>
    </location>
</feature>
<protein>
    <submittedName>
        <fullName evidence="8">Phosphatidylglycerol--prolipoprotein diacylglyceryl transferase</fullName>
    </submittedName>
</protein>
<feature type="transmembrane region" description="Helical" evidence="7">
    <location>
        <begin position="206"/>
        <end position="222"/>
    </location>
</feature>
<dbReference type="Proteomes" id="UP000763557">
    <property type="component" value="Unassembled WGS sequence"/>
</dbReference>
<dbReference type="PANTHER" id="PTHR30589:SF0">
    <property type="entry name" value="PHOSPHATIDYLGLYCEROL--PROLIPOPROTEIN DIACYLGLYCERYL TRANSFERASE"/>
    <property type="match status" value="1"/>
</dbReference>
<feature type="transmembrane region" description="Helical" evidence="7">
    <location>
        <begin position="242"/>
        <end position="260"/>
    </location>
</feature>
<evidence type="ECO:0000256" key="1">
    <source>
        <dbReference type="ARBA" id="ARBA00007150"/>
    </source>
</evidence>
<evidence type="ECO:0000256" key="5">
    <source>
        <dbReference type="ARBA" id="ARBA00022989"/>
    </source>
</evidence>
<accession>A0ABX2FDT1</accession>
<proteinExistence type="inferred from homology"/>
<sequence length="391" mass="40895">MRVVSTWPGTPGPLGMVNPGLDRLARTRVRLFARDVPAFRLCGTAGLMVAVAVSQFVAACRGLSPGVVVLLAVVGVMTFLALALVTSVLVGRETLVYLHHEIALLAASGGVLWALGLPVLAYLDAVALGIGGFLVCGRTGCLLVGCCHGRPAQWGVRYGPSHVKDGFFAPYSGVRLLPVQLFEALWVLLVVIVGLGIVTAGYPPGVAFAWYVSVYGVGRFVLEYLRGDLHRPYFRGLSHNQWLTLVLAFLIALAGLLGALPAGPGFTGLPLAVLVVFALPGVARRTGFTHPCHVAEMAALLHENPVRTGEVRVAGTTSLGVRISVGTIHDDTGHHVHYGLSGASTVDLTGVASAILRVRHPEARDGALSPGRHGVVHLIVPAPGEAPLPGP</sequence>
<evidence type="ECO:0000256" key="6">
    <source>
        <dbReference type="ARBA" id="ARBA00023136"/>
    </source>
</evidence>
<evidence type="ECO:0000256" key="3">
    <source>
        <dbReference type="ARBA" id="ARBA00022679"/>
    </source>
</evidence>
<gene>
    <name evidence="8" type="ORF">GC106_67780</name>
</gene>
<keyword evidence="6 7" id="KW-0472">Membrane</keyword>